<sequence>MGSTVSSHENVEPGKTLIADVASAGELMHAPRRLRLLAGASSVCVRDPGGRLIWLETDRLSAFTDVDGQVRIVHHEDETTLVPRDTGAEARALASLDAFRAWIDARGESAPVPTEPYLGRPSTGLALSTEDGRSTAITRDLETGIILFARGRSLQGEFELQVRSVEIRETTADEFAPV</sequence>
<gene>
    <name evidence="1" type="ORF">E1218_18165</name>
</gene>
<dbReference type="RefSeq" id="WP_132321645.1">
    <property type="nucleotide sequence ID" value="NZ_SMKR01000074.1"/>
</dbReference>
<name>A0A4R4WZP0_9ACTN</name>
<evidence type="ECO:0000313" key="2">
    <source>
        <dbReference type="Proteomes" id="UP000295172"/>
    </source>
</evidence>
<dbReference type="OrthoDB" id="3822435at2"/>
<dbReference type="EMBL" id="SMKR01000074">
    <property type="protein sequence ID" value="TDD23320.1"/>
    <property type="molecule type" value="Genomic_DNA"/>
</dbReference>
<comment type="caution">
    <text evidence="1">The sequence shown here is derived from an EMBL/GenBank/DDBJ whole genome shotgun (WGS) entry which is preliminary data.</text>
</comment>
<proteinExistence type="predicted"/>
<evidence type="ECO:0000313" key="1">
    <source>
        <dbReference type="EMBL" id="TDD23320.1"/>
    </source>
</evidence>
<keyword evidence="2" id="KW-1185">Reference proteome</keyword>
<accession>A0A4R4WZP0</accession>
<protein>
    <submittedName>
        <fullName evidence="1">Uncharacterized protein</fullName>
    </submittedName>
</protein>
<dbReference type="Proteomes" id="UP000295172">
    <property type="component" value="Unassembled WGS sequence"/>
</dbReference>
<reference evidence="1 2" key="1">
    <citation type="submission" date="2019-02" db="EMBL/GenBank/DDBJ databases">
        <title>Draft genome sequences of novel Actinobacteria.</title>
        <authorList>
            <person name="Sahin N."/>
            <person name="Ay H."/>
            <person name="Saygin H."/>
        </authorList>
    </citation>
    <scope>NUCLEOTIDE SEQUENCE [LARGE SCALE GENOMIC DNA]</scope>
    <source>
        <strain evidence="1 2">16K104</strain>
    </source>
</reference>
<organism evidence="1 2">
    <name type="scientific">Kribbella turkmenica</name>
    <dbReference type="NCBI Taxonomy" id="2530375"/>
    <lineage>
        <taxon>Bacteria</taxon>
        <taxon>Bacillati</taxon>
        <taxon>Actinomycetota</taxon>
        <taxon>Actinomycetes</taxon>
        <taxon>Propionibacteriales</taxon>
        <taxon>Kribbellaceae</taxon>
        <taxon>Kribbella</taxon>
    </lineage>
</organism>
<dbReference type="AlphaFoldDB" id="A0A4R4WZP0"/>